<keyword evidence="2" id="KW-1185">Reference proteome</keyword>
<geneLocation type="plasmid" evidence="1 2">
    <name>B</name>
</geneLocation>
<name>B1X396_CROS5</name>
<sequence>MVGADGTGVKAVSWGELVSHARLLPLVVVEECHAAEFLGALVFPAQDEVGSLVIKKFFCYAKSPASK</sequence>
<reference evidence="1 2" key="1">
    <citation type="journal article" date="2008" name="Proc. Natl. Acad. Sci. U.S.A.">
        <title>The genome of Cyanothece 51142, a unicellular diazotrophic cyanobacterium important in the marine nitrogen cycle.</title>
        <authorList>
            <person name="Welsh E.A."/>
            <person name="Liberton M."/>
            <person name="Stoeckel J."/>
            <person name="Loh T."/>
            <person name="Elvitigala T."/>
            <person name="Wang C."/>
            <person name="Wollam A."/>
            <person name="Fulton R.S."/>
            <person name="Clifton S.W."/>
            <person name="Jacobs J.M."/>
            <person name="Aurora R."/>
            <person name="Ghosh B.K."/>
            <person name="Sherman L.A."/>
            <person name="Smith R.D."/>
            <person name="Wilson R.K."/>
            <person name="Pakrasi H.B."/>
        </authorList>
    </citation>
    <scope>NUCLEOTIDE SEQUENCE [LARGE SCALE GENOMIC DNA]</scope>
    <source>
        <strain evidence="2">ATCC 51142 / BH68</strain>
        <plasmid evidence="2">B</plasmid>
    </source>
</reference>
<evidence type="ECO:0000313" key="1">
    <source>
        <dbReference type="EMBL" id="ACB54607.1"/>
    </source>
</evidence>
<dbReference type="KEGG" id="cyt:cce_5261"/>
<keyword evidence="1" id="KW-0614">Plasmid</keyword>
<dbReference type="HOGENOM" id="CLU_2805258_0_0_3"/>
<gene>
    <name evidence="1" type="ordered locus">cce_5261</name>
</gene>
<dbReference type="Proteomes" id="UP000001203">
    <property type="component" value="Plasmid B"/>
</dbReference>
<proteinExistence type="predicted"/>
<dbReference type="AlphaFoldDB" id="B1X396"/>
<dbReference type="EMBL" id="CP000809">
    <property type="protein sequence ID" value="ACB54607.1"/>
    <property type="molecule type" value="Genomic_DNA"/>
</dbReference>
<evidence type="ECO:0000313" key="2">
    <source>
        <dbReference type="Proteomes" id="UP000001203"/>
    </source>
</evidence>
<accession>B1X396</accession>
<organism evidence="1 2">
    <name type="scientific">Crocosphaera subtropica (strain ATCC 51142 / BH68)</name>
    <name type="common">Cyanothece sp. (strain ATCC 51142)</name>
    <dbReference type="NCBI Taxonomy" id="43989"/>
    <lineage>
        <taxon>Bacteria</taxon>
        <taxon>Bacillati</taxon>
        <taxon>Cyanobacteriota</taxon>
        <taxon>Cyanophyceae</taxon>
        <taxon>Oscillatoriophycideae</taxon>
        <taxon>Chroococcales</taxon>
        <taxon>Aphanothecaceae</taxon>
        <taxon>Crocosphaera</taxon>
        <taxon>Crocosphaera subtropica</taxon>
    </lineage>
</organism>
<protein>
    <submittedName>
        <fullName evidence="1">Uncharacterized protein</fullName>
    </submittedName>
</protein>